<evidence type="ECO:0000313" key="2">
    <source>
        <dbReference type="Proteomes" id="UP001165064"/>
    </source>
</evidence>
<protein>
    <submittedName>
        <fullName evidence="1">Unnamed protein product</fullName>
    </submittedName>
</protein>
<sequence>MGIPSSPQVQHRPSSISVSSLASLVSPSDSNERKFTNSASPQSSSDNNTPNDSSISTTNSQTMPPPTKLKSENNRYNTPSPSFGKRQMSTTSITSNNNTDDQTQTNKEQQQQQPRKRKRKLIGPPFVCTFPGCGKEFHRSEHLSRHQLNHNPKKIYKCSQPSCEKTFVRHDLLVRHMKRHETKAMKQQLKQQEARERTLSAAASETAHTNGGLQNKSQALQEREAQALLADTELVSSLVSKEKSAPNKDHLSSVNQIIQQHHHIRPSNNTLDDFGKDFTPDFMNWLFNDQRQAQDLLDPNGGLSVNNNVSTSNANGDFFSDWTLNNLGTQSFFIPDGFEDFSPMSTSGSMYSQNQESPASGPNAAVSNVRSDSNHSNNGSFSSTIFDIHIYQLSDAQLDKFDELIPVFPSEIPHLTQTFF</sequence>
<gene>
    <name evidence="1" type="ORF">Amon02_000490700</name>
</gene>
<dbReference type="Proteomes" id="UP001165064">
    <property type="component" value="Unassembled WGS sequence"/>
</dbReference>
<evidence type="ECO:0000313" key="1">
    <source>
        <dbReference type="EMBL" id="GME81392.1"/>
    </source>
</evidence>
<dbReference type="EMBL" id="BSXS01003487">
    <property type="protein sequence ID" value="GME81392.1"/>
    <property type="molecule type" value="Genomic_DNA"/>
</dbReference>
<accession>A0ACB5T6B4</accession>
<organism evidence="1 2">
    <name type="scientific">Ambrosiozyma monospora</name>
    <name type="common">Yeast</name>
    <name type="synonym">Endomycopsis monosporus</name>
    <dbReference type="NCBI Taxonomy" id="43982"/>
    <lineage>
        <taxon>Eukaryota</taxon>
        <taxon>Fungi</taxon>
        <taxon>Dikarya</taxon>
        <taxon>Ascomycota</taxon>
        <taxon>Saccharomycotina</taxon>
        <taxon>Pichiomycetes</taxon>
        <taxon>Pichiales</taxon>
        <taxon>Pichiaceae</taxon>
        <taxon>Ambrosiozyma</taxon>
    </lineage>
</organism>
<proteinExistence type="predicted"/>
<name>A0ACB5T6B4_AMBMO</name>
<comment type="caution">
    <text evidence="1">The sequence shown here is derived from an EMBL/GenBank/DDBJ whole genome shotgun (WGS) entry which is preliminary data.</text>
</comment>
<reference evidence="1" key="1">
    <citation type="submission" date="2023-04" db="EMBL/GenBank/DDBJ databases">
        <title>Ambrosiozyma monospora NBRC 10751.</title>
        <authorList>
            <person name="Ichikawa N."/>
            <person name="Sato H."/>
            <person name="Tonouchi N."/>
        </authorList>
    </citation>
    <scope>NUCLEOTIDE SEQUENCE</scope>
    <source>
        <strain evidence="1">NBRC 10751</strain>
    </source>
</reference>
<keyword evidence="2" id="KW-1185">Reference proteome</keyword>